<dbReference type="EMBL" id="FNLM01000036">
    <property type="protein sequence ID" value="SDU81797.1"/>
    <property type="molecule type" value="Genomic_DNA"/>
</dbReference>
<evidence type="ECO:0000313" key="4">
    <source>
        <dbReference type="Proteomes" id="UP000183180"/>
    </source>
</evidence>
<proteinExistence type="predicted"/>
<dbReference type="Proteomes" id="UP000183180">
    <property type="component" value="Unassembled WGS sequence"/>
</dbReference>
<name>A0A1H2LLC0_9ACTN</name>
<evidence type="ECO:0000256" key="1">
    <source>
        <dbReference type="SAM" id="MobiDB-lite"/>
    </source>
</evidence>
<evidence type="ECO:0000313" key="3">
    <source>
        <dbReference type="EMBL" id="SDU81797.1"/>
    </source>
</evidence>
<keyword evidence="2" id="KW-0812">Transmembrane</keyword>
<feature type="transmembrane region" description="Helical" evidence="2">
    <location>
        <begin position="27"/>
        <end position="48"/>
    </location>
</feature>
<keyword evidence="2" id="KW-0472">Membrane</keyword>
<accession>A0A1H2LLC0</accession>
<dbReference type="AlphaFoldDB" id="A0A1H2LLC0"/>
<reference evidence="3 4" key="1">
    <citation type="submission" date="2016-10" db="EMBL/GenBank/DDBJ databases">
        <authorList>
            <person name="de Groot N.N."/>
        </authorList>
    </citation>
    <scope>NUCLEOTIDE SEQUENCE [LARGE SCALE GENOMIC DNA]</scope>
    <source>
        <strain evidence="3 4">DSM 44215</strain>
    </source>
</reference>
<keyword evidence="2" id="KW-1133">Transmembrane helix</keyword>
<sequence length="67" mass="6781">MPVRRFAVVALVGLIVGVPSLFDANGLVVFLVLVTAVLVTGAGSWSLHAPGRGDESSRPPHASAASS</sequence>
<gene>
    <name evidence="3" type="ORF">SAMN04488548_136570</name>
</gene>
<protein>
    <submittedName>
        <fullName evidence="3">Uncharacterized protein</fullName>
    </submittedName>
</protein>
<organism evidence="3 4">
    <name type="scientific">Gordonia westfalica</name>
    <dbReference type="NCBI Taxonomy" id="158898"/>
    <lineage>
        <taxon>Bacteria</taxon>
        <taxon>Bacillati</taxon>
        <taxon>Actinomycetota</taxon>
        <taxon>Actinomycetes</taxon>
        <taxon>Mycobacteriales</taxon>
        <taxon>Gordoniaceae</taxon>
        <taxon>Gordonia</taxon>
    </lineage>
</organism>
<feature type="region of interest" description="Disordered" evidence="1">
    <location>
        <begin position="46"/>
        <end position="67"/>
    </location>
</feature>
<dbReference type="STRING" id="158898.SAMN04488548_136570"/>
<evidence type="ECO:0000256" key="2">
    <source>
        <dbReference type="SAM" id="Phobius"/>
    </source>
</evidence>